<dbReference type="CDD" id="cd06225">
    <property type="entry name" value="HAMP"/>
    <property type="match status" value="1"/>
</dbReference>
<proteinExistence type="predicted"/>
<dbReference type="PANTHER" id="PTHR34220">
    <property type="entry name" value="SENSOR HISTIDINE KINASE YPDA"/>
    <property type="match status" value="1"/>
</dbReference>
<accession>A0A0U2VVW7</accession>
<feature type="domain" description="HAMP" evidence="13">
    <location>
        <begin position="198"/>
        <end position="251"/>
    </location>
</feature>
<evidence type="ECO:0000256" key="10">
    <source>
        <dbReference type="ARBA" id="ARBA00023012"/>
    </source>
</evidence>
<comment type="catalytic activity">
    <reaction evidence="1">
        <text>ATP + protein L-histidine = ADP + protein N-phospho-L-histidine.</text>
        <dbReference type="EC" id="2.7.13.3"/>
    </reaction>
</comment>
<name>A0A0U2VVW7_9BACL</name>
<keyword evidence="11" id="KW-0472">Membrane</keyword>
<gene>
    <name evidence="14" type="ORF">IJ22_00120</name>
</gene>
<dbReference type="InterPro" id="IPR003594">
    <property type="entry name" value="HATPase_dom"/>
</dbReference>
<dbReference type="SMART" id="SM00304">
    <property type="entry name" value="HAMP"/>
    <property type="match status" value="1"/>
</dbReference>
<evidence type="ECO:0000313" key="15">
    <source>
        <dbReference type="Proteomes" id="UP000061660"/>
    </source>
</evidence>
<dbReference type="Pfam" id="PF06580">
    <property type="entry name" value="His_kinase"/>
    <property type="match status" value="1"/>
</dbReference>
<evidence type="ECO:0000256" key="4">
    <source>
        <dbReference type="ARBA" id="ARBA00022475"/>
    </source>
</evidence>
<keyword evidence="15" id="KW-1185">Reference proteome</keyword>
<keyword evidence="7" id="KW-0547">Nucleotide-binding</keyword>
<evidence type="ECO:0000256" key="1">
    <source>
        <dbReference type="ARBA" id="ARBA00000085"/>
    </source>
</evidence>
<dbReference type="InterPro" id="IPR036890">
    <property type="entry name" value="HATPase_C_sf"/>
</dbReference>
<reference evidence="14 15" key="2">
    <citation type="journal article" date="2016" name="Genome Announc.">
        <title>Complete Genome Sequences of Two Interactive Moderate Thermophiles, Paenibacillus napthalenovorans 32O-Y and Paenibacillus sp. 32O-W.</title>
        <authorList>
            <person name="Butler R.R.III."/>
            <person name="Wang J."/>
            <person name="Stark B.C."/>
            <person name="Pombert J.F."/>
        </authorList>
    </citation>
    <scope>NUCLEOTIDE SEQUENCE [LARGE SCALE GENOMIC DNA]</scope>
    <source>
        <strain evidence="14 15">32O-Y</strain>
    </source>
</reference>
<evidence type="ECO:0000259" key="12">
    <source>
        <dbReference type="PROSITE" id="PS50109"/>
    </source>
</evidence>
<dbReference type="Gene3D" id="3.30.565.10">
    <property type="entry name" value="Histidine kinase-like ATPase, C-terminal domain"/>
    <property type="match status" value="1"/>
</dbReference>
<dbReference type="InterPro" id="IPR003660">
    <property type="entry name" value="HAMP_dom"/>
</dbReference>
<reference evidence="15" key="1">
    <citation type="submission" date="2015-12" db="EMBL/GenBank/DDBJ databases">
        <title>Complete genome sequences of two moderately thermophilic Paenibacillus species.</title>
        <authorList>
            <person name="Butler R.III."/>
            <person name="Wang J."/>
            <person name="Stark B.C."/>
            <person name="Pombert J.-F."/>
        </authorList>
    </citation>
    <scope>NUCLEOTIDE SEQUENCE [LARGE SCALE GENOMIC DNA]</scope>
    <source>
        <strain evidence="15">32O-Y</strain>
    </source>
</reference>
<evidence type="ECO:0000256" key="9">
    <source>
        <dbReference type="ARBA" id="ARBA00022840"/>
    </source>
</evidence>
<dbReference type="SMART" id="SM00387">
    <property type="entry name" value="HATPase_c"/>
    <property type="match status" value="1"/>
</dbReference>
<dbReference type="SUPFAM" id="SSF158472">
    <property type="entry name" value="HAMP domain-like"/>
    <property type="match status" value="1"/>
</dbReference>
<dbReference type="InterPro" id="IPR004358">
    <property type="entry name" value="Sig_transdc_His_kin-like_C"/>
</dbReference>
<dbReference type="EC" id="2.7.13.3" evidence="3"/>
<dbReference type="OrthoDB" id="9776552at2"/>
<dbReference type="PATRIC" id="fig|162209.4.peg.3"/>
<evidence type="ECO:0000256" key="11">
    <source>
        <dbReference type="ARBA" id="ARBA00023136"/>
    </source>
</evidence>
<evidence type="ECO:0000256" key="3">
    <source>
        <dbReference type="ARBA" id="ARBA00012438"/>
    </source>
</evidence>
<evidence type="ECO:0000259" key="13">
    <source>
        <dbReference type="PROSITE" id="PS50885"/>
    </source>
</evidence>
<protein>
    <recommendedName>
        <fullName evidence="3">histidine kinase</fullName>
        <ecNumber evidence="3">2.7.13.3</ecNumber>
    </recommendedName>
</protein>
<keyword evidence="4" id="KW-1003">Cell membrane</keyword>
<sequence length="480" mass="53617">MTIRQKLLVFIPLLVLLANSVTFFLFESGKIVRQSYDVMMDRILLYKQSAQTSEDTLRLLYGYLVNPGGSSGAELGQMRTKLQHIRADFIAKTSPSLPASTLTGYVHMLDTLLEQEQAALTAAEAQSPRAALDHYGEAEKTTGFIREEAQRLVDLELGYYQPVYKQIQNENALMNRLGAAVFVINTLLSIVLAVWISRSITVPVGRLVDMAKQMSKGNLPVDPAPIRSSDELGLLSNAFKQMSTDLKMLIEKDKESLEKDRLVKELELQALQSQINPHFLFNSLNVLSKLALLEGAEKTSDLIISMSNLLRYNLRNLDQPVTLQDELENVKEYITIQKARFRDRIRIEMDIDESVLQEPIPSLTLQPIVENAFVHGIGGMEKGAVIRLHIVRAPEGIRITVSDNGSGMSEEVRQALLRMEAESDKKNSAGIGTRNVFKRLQLFYGQQALVDIDSEPGKGTTVTMIIPYRKEGGSKTCIGY</sequence>
<dbReference type="Gene3D" id="6.10.340.10">
    <property type="match status" value="1"/>
</dbReference>
<dbReference type="STRING" id="162209.IJ22_00120"/>
<evidence type="ECO:0000256" key="6">
    <source>
        <dbReference type="ARBA" id="ARBA00022679"/>
    </source>
</evidence>
<organism evidence="14 15">
    <name type="scientific">Paenibacillus naphthalenovorans</name>
    <dbReference type="NCBI Taxonomy" id="162209"/>
    <lineage>
        <taxon>Bacteria</taxon>
        <taxon>Bacillati</taxon>
        <taxon>Bacillota</taxon>
        <taxon>Bacilli</taxon>
        <taxon>Bacillales</taxon>
        <taxon>Paenibacillaceae</taxon>
        <taxon>Paenibacillus</taxon>
    </lineage>
</organism>
<evidence type="ECO:0000313" key="14">
    <source>
        <dbReference type="EMBL" id="ALS20404.1"/>
    </source>
</evidence>
<dbReference type="GO" id="GO:0005886">
    <property type="term" value="C:plasma membrane"/>
    <property type="evidence" value="ECO:0007669"/>
    <property type="project" value="UniProtKB-SubCell"/>
</dbReference>
<dbReference type="EMBL" id="CP013652">
    <property type="protein sequence ID" value="ALS20404.1"/>
    <property type="molecule type" value="Genomic_DNA"/>
</dbReference>
<dbReference type="Pfam" id="PF02518">
    <property type="entry name" value="HATPase_c"/>
    <property type="match status" value="1"/>
</dbReference>
<comment type="subcellular location">
    <subcellularLocation>
        <location evidence="2">Cell membrane</location>
        <topology evidence="2">Multi-pass membrane protein</topology>
    </subcellularLocation>
</comment>
<dbReference type="AlphaFoldDB" id="A0A0U2VVW7"/>
<dbReference type="InterPro" id="IPR005467">
    <property type="entry name" value="His_kinase_dom"/>
</dbReference>
<keyword evidence="5" id="KW-0597">Phosphoprotein</keyword>
<dbReference type="SUPFAM" id="SSF55874">
    <property type="entry name" value="ATPase domain of HSP90 chaperone/DNA topoisomerase II/histidine kinase"/>
    <property type="match status" value="1"/>
</dbReference>
<dbReference type="KEGG" id="pnp:IJ22_00120"/>
<dbReference type="PANTHER" id="PTHR34220:SF7">
    <property type="entry name" value="SENSOR HISTIDINE KINASE YPDA"/>
    <property type="match status" value="1"/>
</dbReference>
<dbReference type="GO" id="GO:0000155">
    <property type="term" value="F:phosphorelay sensor kinase activity"/>
    <property type="evidence" value="ECO:0007669"/>
    <property type="project" value="InterPro"/>
</dbReference>
<feature type="domain" description="Histidine kinase" evidence="12">
    <location>
        <begin position="275"/>
        <end position="470"/>
    </location>
</feature>
<evidence type="ECO:0000256" key="2">
    <source>
        <dbReference type="ARBA" id="ARBA00004651"/>
    </source>
</evidence>
<evidence type="ECO:0000256" key="8">
    <source>
        <dbReference type="ARBA" id="ARBA00022777"/>
    </source>
</evidence>
<keyword evidence="10" id="KW-0902">Two-component regulatory system</keyword>
<dbReference type="Pfam" id="PF00672">
    <property type="entry name" value="HAMP"/>
    <property type="match status" value="1"/>
</dbReference>
<evidence type="ECO:0000256" key="7">
    <source>
        <dbReference type="ARBA" id="ARBA00022741"/>
    </source>
</evidence>
<dbReference type="Proteomes" id="UP000061660">
    <property type="component" value="Chromosome"/>
</dbReference>
<dbReference type="PROSITE" id="PS50885">
    <property type="entry name" value="HAMP"/>
    <property type="match status" value="1"/>
</dbReference>
<evidence type="ECO:0000256" key="5">
    <source>
        <dbReference type="ARBA" id="ARBA00022553"/>
    </source>
</evidence>
<dbReference type="PRINTS" id="PR00344">
    <property type="entry name" value="BCTRLSENSOR"/>
</dbReference>
<dbReference type="PROSITE" id="PS50109">
    <property type="entry name" value="HIS_KIN"/>
    <property type="match status" value="1"/>
</dbReference>
<keyword evidence="6" id="KW-0808">Transferase</keyword>
<dbReference type="InterPro" id="IPR050640">
    <property type="entry name" value="Bact_2-comp_sensor_kinase"/>
</dbReference>
<dbReference type="GO" id="GO:0005524">
    <property type="term" value="F:ATP binding"/>
    <property type="evidence" value="ECO:0007669"/>
    <property type="project" value="UniProtKB-KW"/>
</dbReference>
<dbReference type="RefSeq" id="WP_062406265.1">
    <property type="nucleotide sequence ID" value="NZ_CP013652.1"/>
</dbReference>
<keyword evidence="9" id="KW-0067">ATP-binding</keyword>
<dbReference type="InterPro" id="IPR010559">
    <property type="entry name" value="Sig_transdc_His_kin_internal"/>
</dbReference>
<keyword evidence="8" id="KW-0418">Kinase</keyword>